<protein>
    <submittedName>
        <fullName evidence="1">Uncharacterized protein</fullName>
    </submittedName>
</protein>
<sequence length="856" mass="97516">MLLSLGARCRSGHLIGRCSIASKCVLSATEHEPPPFDFEAIDQLVRSKPATPAKAIDINREEKSLFYWLLREANATVYAATALSKYTKQIAPSDTEVQGPNKPEGEWLCDRIADRLQYYKLDNRIIILQRALAAYHHSRQHQWHRLAKTALRSCLINDEVPNANHLVKICASLSKWRLTRITEIQTKLDLCILAESQWNLYSASHILWSLAHLKRFDMRSFDYMNNIVSMTLAEPAFDVAALSDDTMHRIVNANLIRLSHTGSHHRIMKDVLLTLSLNPSAISYLTPKTLLAVTSLLPLHPEATVASHLIRRISQSIHKFTHTQMAHVLYNFAIIRPNLAPAMIDDIVGMLFEFKETLYKSNAVYLPSLSCKLLFTFWAFLDGCDHKFISKCLSDLNTNLHLLVPYSLVGSLQCLEVYRDRNGSYCDEKQALSIANTWNNLVRVNDRGEFVKPSQCDLEEPVENLKLWHIAALHRITNRGYNEMLSQLNSFMDRVDQDMIMPALKDIIMFLYNVSTNRALCGDRMLLNSLLIVVSQLWNVLGNPNKYDEYWDHIQYNLAAMDLMEVFERECNNTLPCVGSSKSSYRISSIKLCIDATKGKAVDDALLACLHHAATAESCDYVELDSLIARYIMFICIFHETTLGKMLEDASSCSLRNVLTESFYEGFYEPMFNTAVNKGLDETLLEYLNKSLRVQISPPNLGMAYTTAFFLQDHMKPLLQTLPTIAMGELCSQKRYDISLWDLVMCFDSNGPIKLVDYLETVNEAKPEKNRPLQQIASHLYRPVLNVKRARTNFNVGPYMCHIGLFGDDESQGVYVFITDGYSKNARDMAAHVFDRQRRLTLKNMGLQFVELGIDI</sequence>
<dbReference type="AlphaFoldDB" id="A0AAD9GH52"/>
<dbReference type="EMBL" id="JAHBMH010000024">
    <property type="protein sequence ID" value="KAK1938425.1"/>
    <property type="molecule type" value="Genomic_DNA"/>
</dbReference>
<accession>A0AAD9GH52</accession>
<name>A0AAD9GH52_BABDI</name>
<reference evidence="1" key="2">
    <citation type="submission" date="2021-05" db="EMBL/GenBank/DDBJ databases">
        <authorList>
            <person name="Pain A."/>
        </authorList>
    </citation>
    <scope>NUCLEOTIDE SEQUENCE</scope>
    <source>
        <strain evidence="1">1802A</strain>
    </source>
</reference>
<dbReference type="Proteomes" id="UP001195914">
    <property type="component" value="Unassembled WGS sequence"/>
</dbReference>
<proteinExistence type="predicted"/>
<organism evidence="1 2">
    <name type="scientific">Babesia divergens</name>
    <dbReference type="NCBI Taxonomy" id="32595"/>
    <lineage>
        <taxon>Eukaryota</taxon>
        <taxon>Sar</taxon>
        <taxon>Alveolata</taxon>
        <taxon>Apicomplexa</taxon>
        <taxon>Aconoidasida</taxon>
        <taxon>Piroplasmida</taxon>
        <taxon>Babesiidae</taxon>
        <taxon>Babesia</taxon>
    </lineage>
</organism>
<keyword evidence="2" id="KW-1185">Reference proteome</keyword>
<comment type="caution">
    <text evidence="1">The sequence shown here is derived from an EMBL/GenBank/DDBJ whole genome shotgun (WGS) entry which is preliminary data.</text>
</comment>
<evidence type="ECO:0000313" key="1">
    <source>
        <dbReference type="EMBL" id="KAK1938425.1"/>
    </source>
</evidence>
<reference evidence="1" key="1">
    <citation type="journal article" date="2014" name="Nucleic Acids Res.">
        <title>The evolutionary dynamics of variant antigen genes in Babesia reveal a history of genomic innovation underlying host-parasite interaction.</title>
        <authorList>
            <person name="Jackson A.P."/>
            <person name="Otto T.D."/>
            <person name="Darby A."/>
            <person name="Ramaprasad A."/>
            <person name="Xia D."/>
            <person name="Echaide I.E."/>
            <person name="Farber M."/>
            <person name="Gahlot S."/>
            <person name="Gamble J."/>
            <person name="Gupta D."/>
            <person name="Gupta Y."/>
            <person name="Jackson L."/>
            <person name="Malandrin L."/>
            <person name="Malas T.B."/>
            <person name="Moussa E."/>
            <person name="Nair M."/>
            <person name="Reid A.J."/>
            <person name="Sanders M."/>
            <person name="Sharma J."/>
            <person name="Tracey A."/>
            <person name="Quail M.A."/>
            <person name="Weir W."/>
            <person name="Wastling J.M."/>
            <person name="Hall N."/>
            <person name="Willadsen P."/>
            <person name="Lingelbach K."/>
            <person name="Shiels B."/>
            <person name="Tait A."/>
            <person name="Berriman M."/>
            <person name="Allred D.R."/>
            <person name="Pain A."/>
        </authorList>
    </citation>
    <scope>NUCLEOTIDE SEQUENCE</scope>
    <source>
        <strain evidence="1">1802A</strain>
    </source>
</reference>
<evidence type="ECO:0000313" key="2">
    <source>
        <dbReference type="Proteomes" id="UP001195914"/>
    </source>
</evidence>
<gene>
    <name evidence="1" type="ORF">X943_001096</name>
</gene>